<reference evidence="1 2" key="1">
    <citation type="journal article" date="2015" name="Genome Biol.">
        <title>Comparative genomics of Steinernema reveals deeply conserved gene regulatory networks.</title>
        <authorList>
            <person name="Dillman A.R."/>
            <person name="Macchietto M."/>
            <person name="Porter C.F."/>
            <person name="Rogers A."/>
            <person name="Williams B."/>
            <person name="Antoshechkin I."/>
            <person name="Lee M.M."/>
            <person name="Goodwin Z."/>
            <person name="Lu X."/>
            <person name="Lewis E.E."/>
            <person name="Goodrich-Blair H."/>
            <person name="Stock S.P."/>
            <person name="Adams B.J."/>
            <person name="Sternberg P.W."/>
            <person name="Mortazavi A."/>
        </authorList>
    </citation>
    <scope>NUCLEOTIDE SEQUENCE [LARGE SCALE GENOMIC DNA]</scope>
    <source>
        <strain evidence="1 2">ALL</strain>
    </source>
</reference>
<dbReference type="EMBL" id="CM016762">
    <property type="protein sequence ID" value="TMS32293.1"/>
    <property type="molecule type" value="Genomic_DNA"/>
</dbReference>
<comment type="caution">
    <text evidence="1">The sequence shown here is derived from an EMBL/GenBank/DDBJ whole genome shotgun (WGS) entry which is preliminary data.</text>
</comment>
<sequence>MYVFARNEGRLALSHRRETFAHLHSRASEHLCPRSVPSTSEKVASPLIYPPPFFHVFVMLLGAASWTRYSQTGSDDYEKVDDGTP</sequence>
<protein>
    <submittedName>
        <fullName evidence="1">Uncharacterized protein</fullName>
    </submittedName>
</protein>
<keyword evidence="2" id="KW-1185">Reference proteome</keyword>
<dbReference type="Proteomes" id="UP000298663">
    <property type="component" value="Chromosome X"/>
</dbReference>
<gene>
    <name evidence="1" type="ORF">L596_000154</name>
</gene>
<dbReference type="AlphaFoldDB" id="A0A4V6I707"/>
<dbReference type="EMBL" id="AZBU02000001">
    <property type="protein sequence ID" value="TMS32293.1"/>
    <property type="molecule type" value="Genomic_DNA"/>
</dbReference>
<proteinExistence type="predicted"/>
<evidence type="ECO:0000313" key="2">
    <source>
        <dbReference type="Proteomes" id="UP000298663"/>
    </source>
</evidence>
<organism evidence="1 2">
    <name type="scientific">Steinernema carpocapsae</name>
    <name type="common">Entomopathogenic nematode</name>
    <dbReference type="NCBI Taxonomy" id="34508"/>
    <lineage>
        <taxon>Eukaryota</taxon>
        <taxon>Metazoa</taxon>
        <taxon>Ecdysozoa</taxon>
        <taxon>Nematoda</taxon>
        <taxon>Chromadorea</taxon>
        <taxon>Rhabditida</taxon>
        <taxon>Tylenchina</taxon>
        <taxon>Panagrolaimomorpha</taxon>
        <taxon>Strongyloidoidea</taxon>
        <taxon>Steinernematidae</taxon>
        <taxon>Steinernema</taxon>
    </lineage>
</organism>
<name>A0A4V6I707_STECR</name>
<accession>A0A4V6I707</accession>
<evidence type="ECO:0000313" key="1">
    <source>
        <dbReference type="EMBL" id="TMS32293.1"/>
    </source>
</evidence>
<reference evidence="1 2" key="2">
    <citation type="journal article" date="2019" name="G3 (Bethesda)">
        <title>Hybrid Assembly of the Genome of the Entomopathogenic Nematode Steinernema carpocapsae Identifies the X-Chromosome.</title>
        <authorList>
            <person name="Serra L."/>
            <person name="Macchietto M."/>
            <person name="Macias-Munoz A."/>
            <person name="McGill C.J."/>
            <person name="Rodriguez I.M."/>
            <person name="Rodriguez B."/>
            <person name="Murad R."/>
            <person name="Mortazavi A."/>
        </authorList>
    </citation>
    <scope>NUCLEOTIDE SEQUENCE [LARGE SCALE GENOMIC DNA]</scope>
    <source>
        <strain evidence="1 2">ALL</strain>
    </source>
</reference>